<evidence type="ECO:0008006" key="2">
    <source>
        <dbReference type="Google" id="ProtNLM"/>
    </source>
</evidence>
<dbReference type="EMBL" id="CP108253">
    <property type="protein sequence ID" value="WTU42636.1"/>
    <property type="molecule type" value="Genomic_DNA"/>
</dbReference>
<evidence type="ECO:0000313" key="1">
    <source>
        <dbReference type="EMBL" id="WTU42636.1"/>
    </source>
</evidence>
<dbReference type="AlphaFoldDB" id="A0AAU2H3B6"/>
<name>A0AAU2H3B6_9ACTN</name>
<reference evidence="1" key="1">
    <citation type="submission" date="2022-10" db="EMBL/GenBank/DDBJ databases">
        <title>The complete genomes of actinobacterial strains from the NBC collection.</title>
        <authorList>
            <person name="Joergensen T.S."/>
            <person name="Alvarez Arevalo M."/>
            <person name="Sterndorff E.B."/>
            <person name="Faurdal D."/>
            <person name="Vuksanovic O."/>
            <person name="Mourched A.-S."/>
            <person name="Charusanti P."/>
            <person name="Shaw S."/>
            <person name="Blin K."/>
            <person name="Weber T."/>
        </authorList>
    </citation>
    <scope>NUCLEOTIDE SEQUENCE</scope>
    <source>
        <strain evidence="1">NBC_00060</strain>
    </source>
</reference>
<protein>
    <recommendedName>
        <fullName evidence="2">Holin</fullName>
    </recommendedName>
</protein>
<sequence>MTDAAKRTIRTVLQTAVALAVALPAIVDASGVPASLPWVAGALSVAGGLARVMALPVVEALLDRVGLGLADDHGEGA</sequence>
<gene>
    <name evidence="1" type="ORF">OHV25_25205</name>
</gene>
<accession>A0AAU2H3B6</accession>
<organism evidence="1">
    <name type="scientific">Streptomyces sp. NBC_00060</name>
    <dbReference type="NCBI Taxonomy" id="2975636"/>
    <lineage>
        <taxon>Bacteria</taxon>
        <taxon>Bacillati</taxon>
        <taxon>Actinomycetota</taxon>
        <taxon>Actinomycetes</taxon>
        <taxon>Kitasatosporales</taxon>
        <taxon>Streptomycetaceae</taxon>
        <taxon>Streptomyces</taxon>
    </lineage>
</organism>
<proteinExistence type="predicted"/>